<evidence type="ECO:0000256" key="5">
    <source>
        <dbReference type="ARBA" id="ARBA00022801"/>
    </source>
</evidence>
<dbReference type="GO" id="GO:0003964">
    <property type="term" value="F:RNA-directed DNA polymerase activity"/>
    <property type="evidence" value="ECO:0007669"/>
    <property type="project" value="UniProtKB-KW"/>
</dbReference>
<evidence type="ECO:0000256" key="1">
    <source>
        <dbReference type="ARBA" id="ARBA00022679"/>
    </source>
</evidence>
<evidence type="ECO:0000256" key="8">
    <source>
        <dbReference type="SAM" id="MobiDB-lite"/>
    </source>
</evidence>
<feature type="region of interest" description="Disordered" evidence="8">
    <location>
        <begin position="1029"/>
        <end position="1052"/>
    </location>
</feature>
<dbReference type="InterPro" id="IPR025724">
    <property type="entry name" value="GAG-pre-integrase_dom"/>
</dbReference>
<evidence type="ECO:0000256" key="6">
    <source>
        <dbReference type="ARBA" id="ARBA00022918"/>
    </source>
</evidence>
<evidence type="ECO:0000256" key="2">
    <source>
        <dbReference type="ARBA" id="ARBA00022695"/>
    </source>
</evidence>
<comment type="caution">
    <text evidence="10">The sequence shown here is derived from an EMBL/GenBank/DDBJ whole genome shotgun (WGS) entry which is preliminary data.</text>
</comment>
<protein>
    <submittedName>
        <fullName evidence="10">Reverse transcriptase domain-containing protein</fullName>
    </submittedName>
</protein>
<dbReference type="Pfam" id="PF17917">
    <property type="entry name" value="RT_RNaseH"/>
    <property type="match status" value="1"/>
</dbReference>
<sequence length="1764" mass="200177">MASKTVKPQTPISFPPKAEVDRLLTLHTLSPSPFIPLSSPLPHIPSLPLPVSSLPLPLPSSLTTSPTDVGKRAFFTTSTSRFQVGDEIVEAMLEIALTTLEGVKQRVTELATNVRHDTDKFYKMEPKRITATTPTTSTPMIDAQIKVLTERGVAATLAERDADRSRNDDDSYDSGTGGRRHVSTTCECTYTDFLNCQPLNFKALKALSNSHIRTVRHDASYAMPWKTLKKTITDKMFPKESDEVEKYVGGLPDMIHKSVKASKPKIMPGEKKPYGGSKPLCPKCSYHHDGQCAPKCTNYKRIGHSACDYKSQHAAANNNQRAKGEIKEFSLALSVELMARRVDGRIKCNLTDFVYRAKAQVIPSLARERNQKYKYLPVHDGRQDMMDPVMQCTTLPNHSSFSQKKLVSFVTEIHTTSIDFPTLGCVLSWIAFCLVEDFLLRFAQMHNNIMAAGSRDRPSMIATGRYPQWRSRFLRYINTRPNGEALRKCILSGPYKPATVLVQAVDATDDSPAIPEHTTVETPMTMSPENKAHFEAEKEAIHLILTGIRDEIYSTSMFNFFNNFNQNGEDDSNVIPDSLVMCEDDIQNDQNDVESDDERVALANLIGNLKLDVYENKKIQKKLKKANTTLAQELKERKTILAKLTEFEKYNAFNDRTVDYEKLEQIVDNAWIKHSKDQFRAPTAQDMEILIQTCLMPLATKTQNDSFLFVHELKQEMHADLKYVESLKKEIDELKSDKAKFSNMYGVILQECVPNDVKCSYLLSLSDLDALDELQCLYLHKVKECDCLAQKLSKQTESVKHDTVWNEKASNVFQKEREQYIKIQDLKAQLQDKNIAISDLKKLIEKGKGKSIVTNFDKPSVVRQPNAQRIPKPSVLGKPTPFLNSLERIYFSKTKSVPKTNVSKGLSKPVTAQTLPQTARQAVSNINMFKPGMYRIDNRSTQTRAPQLPQTVKNTNPCMSTSTGVNHKPNVSRPQHKSNQLKDKVLPNNSQVKLKKTQVEVYLRIPSVSNKIKSVTATKKPNVVHISTRKAKSQANKSVATSHEKKVVSKSTNQKPQSYFRMLYEKTKSTSSTPLCLMAKASPTQAWLWHQRLSHLNFDYINLLSKKDIDIGLPKLKYVKDQLCSSYELSKAKRSSFKLKVVLSSKGRLNLLHMDLCGPMRVASINGKKYILKKITYQMMNLPILSVHRHKKLRSLPYTTLEEVYVAQPDRFVDADHLEKVYRLRKALYGLKQAPRACKLQGHGLQIRQSPRGIFINQAKYALEILHKHGMDKGQSIGTPMAMKPKLDADLSGNPVDQIDYRSKIGSLMYLTSSRPDIVQAGSSFGLTAFSDTDHAGCSDSRKSTSGGIQFLGDKLVSLMSKKKNFIAMSSAEAEYVATEYRLADMFTKALPEDMFKYLVRRIGMRCLTLVELEILDLLGILPTRQVEFQIDLIPGVAPVARAPYRLAPSKMKALSDQLKELSDAGFIRPSLGVVLMQREKVIANASRQLKCHEKNYTTHDLELGAVVFALKIWRLYMENDPMEKLARLYLKEVVTRHGIPVSIICNRNPRFTSKFWRSFQKAIGTQLDMSTVYHPQTDGQSERTIQTLEDMLHAYVIDFKNGWEIHLPLVEFSYNNSYHASIEAAPFEVFYGQKCRSPVCWAEVEDTQLNGPKLIHETTEKIVQIKQRIQAAHDRQKSYVDVRRGPEFTWEREDQFQKKYLHLFRKTTPSIFKSLSFCLDRLCHLAILCLDHHAHTLHHRESLLTITLDRPDILKEDLVYQSL</sequence>
<dbReference type="SUPFAM" id="SSF56672">
    <property type="entry name" value="DNA/RNA polymerases"/>
    <property type="match status" value="1"/>
</dbReference>
<organism evidence="10">
    <name type="scientific">Tanacetum cinerariifolium</name>
    <name type="common">Dalmatian daisy</name>
    <name type="synonym">Chrysanthemum cinerariifolium</name>
    <dbReference type="NCBI Taxonomy" id="118510"/>
    <lineage>
        <taxon>Eukaryota</taxon>
        <taxon>Viridiplantae</taxon>
        <taxon>Streptophyta</taxon>
        <taxon>Embryophyta</taxon>
        <taxon>Tracheophyta</taxon>
        <taxon>Spermatophyta</taxon>
        <taxon>Magnoliopsida</taxon>
        <taxon>eudicotyledons</taxon>
        <taxon>Gunneridae</taxon>
        <taxon>Pentapetalae</taxon>
        <taxon>asterids</taxon>
        <taxon>campanulids</taxon>
        <taxon>Asterales</taxon>
        <taxon>Asteraceae</taxon>
        <taxon>Asteroideae</taxon>
        <taxon>Anthemideae</taxon>
        <taxon>Anthemidinae</taxon>
        <taxon>Tanacetum</taxon>
    </lineage>
</organism>
<feature type="compositionally biased region" description="Basic and acidic residues" evidence="8">
    <location>
        <begin position="158"/>
        <end position="169"/>
    </location>
</feature>
<dbReference type="Gene3D" id="3.30.420.10">
    <property type="entry name" value="Ribonuclease H-like superfamily/Ribonuclease H"/>
    <property type="match status" value="1"/>
</dbReference>
<dbReference type="InterPro" id="IPR036397">
    <property type="entry name" value="RNaseH_sf"/>
</dbReference>
<evidence type="ECO:0000259" key="9">
    <source>
        <dbReference type="PROSITE" id="PS50994"/>
    </source>
</evidence>
<evidence type="ECO:0000313" key="10">
    <source>
        <dbReference type="EMBL" id="GEU43802.1"/>
    </source>
</evidence>
<dbReference type="InterPro" id="IPR043502">
    <property type="entry name" value="DNA/RNA_pol_sf"/>
</dbReference>
<dbReference type="GO" id="GO:0016787">
    <property type="term" value="F:hydrolase activity"/>
    <property type="evidence" value="ECO:0007669"/>
    <property type="project" value="UniProtKB-KW"/>
</dbReference>
<dbReference type="Pfam" id="PF13976">
    <property type="entry name" value="gag_pre-integrs"/>
    <property type="match status" value="1"/>
</dbReference>
<keyword evidence="3" id="KW-0540">Nuclease</keyword>
<dbReference type="SUPFAM" id="SSF53098">
    <property type="entry name" value="Ribonuclease H-like"/>
    <property type="match status" value="1"/>
</dbReference>
<dbReference type="PANTHER" id="PTHR45835:SF99">
    <property type="entry name" value="CHROMO DOMAIN-CONTAINING PROTEIN-RELATED"/>
    <property type="match status" value="1"/>
</dbReference>
<keyword evidence="7" id="KW-0175">Coiled coil</keyword>
<dbReference type="Gene3D" id="3.10.10.10">
    <property type="entry name" value="HIV Type 1 Reverse Transcriptase, subunit A, domain 1"/>
    <property type="match status" value="1"/>
</dbReference>
<dbReference type="GO" id="GO:0015074">
    <property type="term" value="P:DNA integration"/>
    <property type="evidence" value="ECO:0007669"/>
    <property type="project" value="InterPro"/>
</dbReference>
<keyword evidence="6 10" id="KW-0695">RNA-directed DNA polymerase</keyword>
<feature type="compositionally biased region" description="Polar residues" evidence="8">
    <location>
        <begin position="949"/>
        <end position="965"/>
    </location>
</feature>
<keyword evidence="5" id="KW-0378">Hydrolase</keyword>
<dbReference type="CDD" id="cd09272">
    <property type="entry name" value="RNase_HI_RT_Ty1"/>
    <property type="match status" value="1"/>
</dbReference>
<feature type="region of interest" description="Disordered" evidence="8">
    <location>
        <begin position="158"/>
        <end position="180"/>
    </location>
</feature>
<evidence type="ECO:0000256" key="3">
    <source>
        <dbReference type="ARBA" id="ARBA00022722"/>
    </source>
</evidence>
<evidence type="ECO:0000256" key="4">
    <source>
        <dbReference type="ARBA" id="ARBA00022759"/>
    </source>
</evidence>
<proteinExistence type="predicted"/>
<dbReference type="EMBL" id="BKCJ010001758">
    <property type="protein sequence ID" value="GEU43802.1"/>
    <property type="molecule type" value="Genomic_DNA"/>
</dbReference>
<gene>
    <name evidence="10" type="ORF">Tci_015780</name>
</gene>
<dbReference type="PANTHER" id="PTHR45835">
    <property type="entry name" value="YALI0A06105P"/>
    <property type="match status" value="1"/>
</dbReference>
<dbReference type="PROSITE" id="PS50994">
    <property type="entry name" value="INTEGRASE"/>
    <property type="match status" value="1"/>
</dbReference>
<keyword evidence="4" id="KW-0255">Endonuclease</keyword>
<dbReference type="GO" id="GO:0004519">
    <property type="term" value="F:endonuclease activity"/>
    <property type="evidence" value="ECO:0007669"/>
    <property type="project" value="UniProtKB-KW"/>
</dbReference>
<feature type="region of interest" description="Disordered" evidence="8">
    <location>
        <begin position="949"/>
        <end position="980"/>
    </location>
</feature>
<name>A0A6L2K4U5_TANCI</name>
<feature type="domain" description="Integrase catalytic" evidence="9">
    <location>
        <begin position="1509"/>
        <end position="1635"/>
    </location>
</feature>
<dbReference type="InterPro" id="IPR001584">
    <property type="entry name" value="Integrase_cat-core"/>
</dbReference>
<keyword evidence="1" id="KW-0808">Transferase</keyword>
<dbReference type="InterPro" id="IPR041373">
    <property type="entry name" value="RT_RNaseH"/>
</dbReference>
<keyword evidence="2" id="KW-0548">Nucleotidyltransferase</keyword>
<evidence type="ECO:0000256" key="7">
    <source>
        <dbReference type="SAM" id="Coils"/>
    </source>
</evidence>
<dbReference type="InterPro" id="IPR012337">
    <property type="entry name" value="RNaseH-like_sf"/>
</dbReference>
<feature type="coiled-coil region" evidence="7">
    <location>
        <begin position="813"/>
        <end position="843"/>
    </location>
</feature>
<accession>A0A6L2K4U5</accession>
<dbReference type="GO" id="GO:0003676">
    <property type="term" value="F:nucleic acid binding"/>
    <property type="evidence" value="ECO:0007669"/>
    <property type="project" value="InterPro"/>
</dbReference>
<reference evidence="10" key="1">
    <citation type="journal article" date="2019" name="Sci. Rep.">
        <title>Draft genome of Tanacetum cinerariifolium, the natural source of mosquito coil.</title>
        <authorList>
            <person name="Yamashiro T."/>
            <person name="Shiraishi A."/>
            <person name="Satake H."/>
            <person name="Nakayama K."/>
        </authorList>
    </citation>
    <scope>NUCLEOTIDE SEQUENCE</scope>
</reference>